<comment type="caution">
    <text evidence="2">The sequence shown here is derived from an EMBL/GenBank/DDBJ whole genome shotgun (WGS) entry which is preliminary data.</text>
</comment>
<accession>A0AAE3WEF1</accession>
<dbReference type="AlphaFoldDB" id="A0AAE3WEF1"/>
<name>A0AAE3WEF1_9RHOB</name>
<reference evidence="2" key="1">
    <citation type="submission" date="2022-07" db="EMBL/GenBank/DDBJ databases">
        <authorList>
            <person name="Otstavnykh N."/>
            <person name="Isaeva M."/>
            <person name="Bystritskaya E."/>
        </authorList>
    </citation>
    <scope>NUCLEOTIDE SEQUENCE</scope>
    <source>
        <strain evidence="2">KCTC 52189</strain>
    </source>
</reference>
<dbReference type="RefSeq" id="WP_306735477.1">
    <property type="nucleotide sequence ID" value="NZ_JANHAX010000002.1"/>
</dbReference>
<keyword evidence="1" id="KW-0812">Transmembrane</keyword>
<organism evidence="2 3">
    <name type="scientific">Marimonas arenosa</name>
    <dbReference type="NCBI Taxonomy" id="1795305"/>
    <lineage>
        <taxon>Bacteria</taxon>
        <taxon>Pseudomonadati</taxon>
        <taxon>Pseudomonadota</taxon>
        <taxon>Alphaproteobacteria</taxon>
        <taxon>Rhodobacterales</taxon>
        <taxon>Paracoccaceae</taxon>
        <taxon>Marimonas</taxon>
    </lineage>
</organism>
<dbReference type="EMBL" id="JANHAX010000002">
    <property type="protein sequence ID" value="MDQ2090212.1"/>
    <property type="molecule type" value="Genomic_DNA"/>
</dbReference>
<proteinExistence type="predicted"/>
<feature type="transmembrane region" description="Helical" evidence="1">
    <location>
        <begin position="55"/>
        <end position="74"/>
    </location>
</feature>
<evidence type="ECO:0000313" key="2">
    <source>
        <dbReference type="EMBL" id="MDQ2090212.1"/>
    </source>
</evidence>
<sequence>MEHTSFRERLAKIEEQAGRDLVERSFDVKAERQAPHERKPVRSGRAQDEYDDGAAVFWTFYGMGAILMSTAYVLQPERAPTILVIGLPVFGIVGIVKVTATIRRRGFSLGRDGDGFLNVIETVSDMFKMVK</sequence>
<evidence type="ECO:0000256" key="1">
    <source>
        <dbReference type="SAM" id="Phobius"/>
    </source>
</evidence>
<feature type="transmembrane region" description="Helical" evidence="1">
    <location>
        <begin position="80"/>
        <end position="100"/>
    </location>
</feature>
<gene>
    <name evidence="2" type="ORF">NO357_09920</name>
</gene>
<keyword evidence="1" id="KW-1133">Transmembrane helix</keyword>
<keyword evidence="1" id="KW-0472">Membrane</keyword>
<evidence type="ECO:0000313" key="3">
    <source>
        <dbReference type="Proteomes" id="UP001226762"/>
    </source>
</evidence>
<dbReference type="Proteomes" id="UP001226762">
    <property type="component" value="Unassembled WGS sequence"/>
</dbReference>
<keyword evidence="3" id="KW-1185">Reference proteome</keyword>
<reference evidence="2" key="2">
    <citation type="submission" date="2023-02" db="EMBL/GenBank/DDBJ databases">
        <title>'Rhodoalgimonas zhirmunskyi' gen. nov., isolated from a red alga.</title>
        <authorList>
            <person name="Nedashkovskaya O.I."/>
            <person name="Otstavnykh N.Y."/>
            <person name="Bystritskaya E.P."/>
            <person name="Balabanova L.A."/>
            <person name="Isaeva M.P."/>
        </authorList>
    </citation>
    <scope>NUCLEOTIDE SEQUENCE</scope>
    <source>
        <strain evidence="2">KCTC 52189</strain>
    </source>
</reference>
<protein>
    <submittedName>
        <fullName evidence="2">Uncharacterized protein</fullName>
    </submittedName>
</protein>